<dbReference type="InterPro" id="IPR057601">
    <property type="entry name" value="Oar-like_b-barrel"/>
</dbReference>
<comment type="subcellular location">
    <subcellularLocation>
        <location evidence="1">Cell outer membrane</location>
        <topology evidence="1">Multi-pass membrane protein</topology>
    </subcellularLocation>
</comment>
<evidence type="ECO:0000256" key="2">
    <source>
        <dbReference type="ARBA" id="ARBA00022448"/>
    </source>
</evidence>
<dbReference type="GO" id="GO:0015344">
    <property type="term" value="F:siderophore uptake transmembrane transporter activity"/>
    <property type="evidence" value="ECO:0007669"/>
    <property type="project" value="TreeGrafter"/>
</dbReference>
<dbReference type="GO" id="GO:0044718">
    <property type="term" value="P:siderophore transmembrane transport"/>
    <property type="evidence" value="ECO:0007669"/>
    <property type="project" value="TreeGrafter"/>
</dbReference>
<evidence type="ECO:0000313" key="9">
    <source>
        <dbReference type="Proteomes" id="UP000264702"/>
    </source>
</evidence>
<evidence type="ECO:0000256" key="5">
    <source>
        <dbReference type="ARBA" id="ARBA00023136"/>
    </source>
</evidence>
<dbReference type="SUPFAM" id="SSF56935">
    <property type="entry name" value="Porins"/>
    <property type="match status" value="1"/>
</dbReference>
<organism evidence="8 9">
    <name type="scientific">Paracidobacterium acidisoli</name>
    <dbReference type="NCBI Taxonomy" id="2303751"/>
    <lineage>
        <taxon>Bacteria</taxon>
        <taxon>Pseudomonadati</taxon>
        <taxon>Acidobacteriota</taxon>
        <taxon>Terriglobia</taxon>
        <taxon>Terriglobales</taxon>
        <taxon>Acidobacteriaceae</taxon>
        <taxon>Paracidobacterium</taxon>
    </lineage>
</organism>
<dbReference type="GO" id="GO:0009279">
    <property type="term" value="C:cell outer membrane"/>
    <property type="evidence" value="ECO:0007669"/>
    <property type="project" value="UniProtKB-SubCell"/>
</dbReference>
<dbReference type="Proteomes" id="UP000264702">
    <property type="component" value="Unassembled WGS sequence"/>
</dbReference>
<dbReference type="SUPFAM" id="SSF49464">
    <property type="entry name" value="Carboxypeptidase regulatory domain-like"/>
    <property type="match status" value="1"/>
</dbReference>
<evidence type="ECO:0000256" key="6">
    <source>
        <dbReference type="ARBA" id="ARBA00023237"/>
    </source>
</evidence>
<keyword evidence="2" id="KW-0813">Transport</keyword>
<keyword evidence="4" id="KW-0812">Transmembrane</keyword>
<accession>A0A372IQK0</accession>
<dbReference type="PANTHER" id="PTHR30069">
    <property type="entry name" value="TONB-DEPENDENT OUTER MEMBRANE RECEPTOR"/>
    <property type="match status" value="1"/>
</dbReference>
<dbReference type="Gene3D" id="2.40.170.20">
    <property type="entry name" value="TonB-dependent receptor, beta-barrel domain"/>
    <property type="match status" value="1"/>
</dbReference>
<evidence type="ECO:0000259" key="7">
    <source>
        <dbReference type="Pfam" id="PF25183"/>
    </source>
</evidence>
<dbReference type="EMBL" id="QVQT01000003">
    <property type="protein sequence ID" value="RFU17154.1"/>
    <property type="molecule type" value="Genomic_DNA"/>
</dbReference>
<dbReference type="PANTHER" id="PTHR30069:SF46">
    <property type="entry name" value="OAR PROTEIN"/>
    <property type="match status" value="1"/>
</dbReference>
<dbReference type="Pfam" id="PF13620">
    <property type="entry name" value="CarboxypepD_reg"/>
    <property type="match status" value="1"/>
</dbReference>
<name>A0A372IQK0_9BACT</name>
<dbReference type="Gene3D" id="2.60.40.1120">
    <property type="entry name" value="Carboxypeptidase-like, regulatory domain"/>
    <property type="match status" value="1"/>
</dbReference>
<evidence type="ECO:0000313" key="8">
    <source>
        <dbReference type="EMBL" id="RFU17154.1"/>
    </source>
</evidence>
<dbReference type="InterPro" id="IPR036942">
    <property type="entry name" value="Beta-barrel_TonB_sf"/>
</dbReference>
<protein>
    <submittedName>
        <fullName evidence="8">TonB-dependent receptor</fullName>
    </submittedName>
</protein>
<reference evidence="8 9" key="1">
    <citation type="submission" date="2018-08" db="EMBL/GenBank/DDBJ databases">
        <title>Acidipila sp. 4G-K13, an acidobacterium isolated from forest soil.</title>
        <authorList>
            <person name="Gao Z.-H."/>
            <person name="Qiu L.-H."/>
        </authorList>
    </citation>
    <scope>NUCLEOTIDE SEQUENCE [LARGE SCALE GENOMIC DNA]</scope>
    <source>
        <strain evidence="8 9">4G-K13</strain>
    </source>
</reference>
<dbReference type="InterPro" id="IPR039426">
    <property type="entry name" value="TonB-dep_rcpt-like"/>
</dbReference>
<evidence type="ECO:0000256" key="4">
    <source>
        <dbReference type="ARBA" id="ARBA00022692"/>
    </source>
</evidence>
<keyword evidence="8" id="KW-0675">Receptor</keyword>
<feature type="domain" description="TonB-dependent transporter Oar-like beta-barrel" evidence="7">
    <location>
        <begin position="258"/>
        <end position="1166"/>
    </location>
</feature>
<keyword evidence="3" id="KW-1134">Transmembrane beta strand</keyword>
<gene>
    <name evidence="8" type="ORF">D0Y96_10725</name>
</gene>
<dbReference type="InterPro" id="IPR008969">
    <property type="entry name" value="CarboxyPept-like_regulatory"/>
</dbReference>
<comment type="caution">
    <text evidence="8">The sequence shown here is derived from an EMBL/GenBank/DDBJ whole genome shotgun (WGS) entry which is preliminary data.</text>
</comment>
<evidence type="ECO:0000256" key="3">
    <source>
        <dbReference type="ARBA" id="ARBA00022452"/>
    </source>
</evidence>
<sequence>MMRWDLSALTGKTRLRWSGRVQAGLCVMLLLSAATLHAQEFRAAMIGTVTDNQGRIVVHASVEVRDVATGTVTNTITDKDGDFEVRSLIPDTYDLTVESPGFERFLQRGLTLEVGSHPSVKVVLHPGTVSQQVVVNSDAPLLETTTTVIGSTITAKDVEDLPLNGRTPIMLAQLGVGVASTDGPGQYRPFDNAGAVSISIAGTPDESTEVLLDGSPDTDNLLKLAYSPPQDIVKSVTSHVFQTDAGYGHSGGGIMNQITKGGSNQFHGSLYEYNQSAVLASNDYFSDRTGTPKENDHYNQYGLSISGPVILPKIFNGHNKLFFLFGWEGIRDQQPASGYLTVPTDAERKGDFSALLGLNPATVIYDPTTAVQNANGSITRTAFSGNVIPTTSINPIASKLMTFYPEPNTAGAADGSLNYFTKFPSKDLYDNEFGRLDVNLGSRDSLFVDMRHSLRNQVTSNFLHNDATGFSLARENYGGTVDNVYTINPTTVADVRANWTRYENSDDTPTDGDDPTQLGFPGYLSSTSTLKQYPSIQFTGCNSTSATFACLFSPAHESQAQWTESYQLFGDVSTLWHGHSLTIGVDTRQYRYSAINYNYPDGEFAFSSNFTKQSSSATPATLGPDLAALLLGLPSSGDYDKNIFTATHNNYLGLFVQDDWRVARNLVVNLGLRFDHDFPLYERHDRAINGFDPSIVTPLAAKAETAYNKNPIAQIPAGQFAVPGGVTFADSARPQIYNTPSKIFSPRVGFAWTPDYLRGKTVVSGAYSIFVAPIMVQADLNTDGYSASTTYVATNNNYLTSAANLSDPFPSGFTQPTGNTLGASTYQGKAMTFLNENIHNPYSSRYALTIQQQLAKNLSLQLSYMGAQYVKLLVSDTQINAIPRQYLATGQTRNNTVISLLSSSVANPFAGLLTGTTLNGTTVSRSQLLAPYPQYPVSSGLDMQQKSNGTSNYNSLNAALTYRSSRGLSGFVHYTWSRTIDQNSLLNATDLHYEKRISPFDYPHHFVIAGTYTLPYATLGGQGATSHLMHSTLGGWAVSAIYTAQSGSPLQWGNLIYYGGSLKLNPRDTTTPAFDTTQFNTISSQQLGNNIRTFHSTFSKWRQDGINNLDMALAKQFRFTERYLLEFRAEAFNLPNHPTFGTPNLTPTSSSFGLITSQYNTQRIVQVSGHIRF</sequence>
<keyword evidence="9" id="KW-1185">Reference proteome</keyword>
<evidence type="ECO:0000256" key="1">
    <source>
        <dbReference type="ARBA" id="ARBA00004571"/>
    </source>
</evidence>
<proteinExistence type="predicted"/>
<keyword evidence="5" id="KW-0472">Membrane</keyword>
<dbReference type="AlphaFoldDB" id="A0A372IQK0"/>
<keyword evidence="6" id="KW-0998">Cell outer membrane</keyword>
<dbReference type="Pfam" id="PF25183">
    <property type="entry name" value="OMP_b-brl_4"/>
    <property type="match status" value="1"/>
</dbReference>